<evidence type="ECO:0000256" key="3">
    <source>
        <dbReference type="PIRSR" id="PIRSR000149-1"/>
    </source>
</evidence>
<feature type="binding site" evidence="4">
    <location>
        <position position="313"/>
    </location>
    <ligand>
        <name>NAD(+)</name>
        <dbReference type="ChEBI" id="CHEBI:57540"/>
    </ligand>
</feature>
<dbReference type="Pfam" id="PF00044">
    <property type="entry name" value="Gp_dh_N"/>
    <property type="match status" value="1"/>
</dbReference>
<dbReference type="SUPFAM" id="SSF51735">
    <property type="entry name" value="NAD(P)-binding Rossmann-fold domains"/>
    <property type="match status" value="1"/>
</dbReference>
<dbReference type="InterPro" id="IPR036291">
    <property type="entry name" value="NAD(P)-bd_dom_sf"/>
</dbReference>
<feature type="binding site" evidence="4">
    <location>
        <position position="36"/>
    </location>
    <ligand>
        <name>NAD(+)</name>
        <dbReference type="ChEBI" id="CHEBI:57540"/>
    </ligand>
</feature>
<dbReference type="Gene3D" id="3.40.50.720">
    <property type="entry name" value="NAD(P)-binding Rossmann-like Domain"/>
    <property type="match status" value="1"/>
</dbReference>
<dbReference type="GO" id="GO:0016620">
    <property type="term" value="F:oxidoreductase activity, acting on the aldehyde or oxo group of donors, NAD or NADP as acceptor"/>
    <property type="evidence" value="ECO:0007669"/>
    <property type="project" value="InterPro"/>
</dbReference>
<keyword evidence="4" id="KW-0520">NAD</keyword>
<dbReference type="InterPro" id="IPR020829">
    <property type="entry name" value="GlycerAld_3-P_DH_cat"/>
</dbReference>
<evidence type="ECO:0000313" key="8">
    <source>
        <dbReference type="EMBL" id="HGQ86103.1"/>
    </source>
</evidence>
<evidence type="ECO:0000256" key="2">
    <source>
        <dbReference type="ARBA" id="ARBA00023002"/>
    </source>
</evidence>
<keyword evidence="2" id="KW-0560">Oxidoreductase</keyword>
<dbReference type="SMART" id="SM00846">
    <property type="entry name" value="Gp_dh_N"/>
    <property type="match status" value="1"/>
</dbReference>
<dbReference type="Pfam" id="PF02800">
    <property type="entry name" value="Gp_dh_C"/>
    <property type="match status" value="1"/>
</dbReference>
<dbReference type="PIRSF" id="PIRSF000149">
    <property type="entry name" value="GAP_DH"/>
    <property type="match status" value="1"/>
</dbReference>
<gene>
    <name evidence="8" type="ORF">ENT66_07360</name>
</gene>
<proteinExistence type="inferred from homology"/>
<protein>
    <submittedName>
        <fullName evidence="8">Type I glyceraldehyde-3-phosphate dehydrogenase</fullName>
    </submittedName>
</protein>
<feature type="domain" description="Glyceraldehyde 3-phosphate dehydrogenase NAD(P) binding" evidence="7">
    <location>
        <begin position="2"/>
        <end position="154"/>
    </location>
</feature>
<feature type="binding site" evidence="4">
    <location>
        <position position="122"/>
    </location>
    <ligand>
        <name>NAD(+)</name>
        <dbReference type="ChEBI" id="CHEBI:57540"/>
    </ligand>
</feature>
<dbReference type="CDD" id="cd05214">
    <property type="entry name" value="GAPDH_I_N"/>
    <property type="match status" value="1"/>
</dbReference>
<dbReference type="InterPro" id="IPR020831">
    <property type="entry name" value="GlycerAld/Erythrose_P_DH"/>
</dbReference>
<evidence type="ECO:0000256" key="6">
    <source>
        <dbReference type="RuleBase" id="RU000397"/>
    </source>
</evidence>
<evidence type="ECO:0000256" key="5">
    <source>
        <dbReference type="PIRSR" id="PIRSR000149-4"/>
    </source>
</evidence>
<feature type="binding site" evidence="4">
    <location>
        <begin position="11"/>
        <end position="12"/>
    </location>
    <ligand>
        <name>NAD(+)</name>
        <dbReference type="ChEBI" id="CHEBI:57540"/>
    </ligand>
</feature>
<dbReference type="PANTHER" id="PTHR43148">
    <property type="entry name" value="GLYCERALDEHYDE-3-PHOSPHATE DEHYDROGENASE 2"/>
    <property type="match status" value="1"/>
</dbReference>
<dbReference type="SUPFAM" id="SSF55347">
    <property type="entry name" value="Glyceraldehyde-3-phosphate dehydrogenase-like, C-terminal domain"/>
    <property type="match status" value="1"/>
</dbReference>
<evidence type="ECO:0000256" key="1">
    <source>
        <dbReference type="ARBA" id="ARBA00011881"/>
    </source>
</evidence>
<keyword evidence="4" id="KW-0547">Nucleotide-binding</keyword>
<evidence type="ECO:0000259" key="7">
    <source>
        <dbReference type="SMART" id="SM00846"/>
    </source>
</evidence>
<comment type="similarity">
    <text evidence="6">Belongs to the glyceraldehyde-3-phosphate dehydrogenase family.</text>
</comment>
<organism evidence="8">
    <name type="scientific">Thermodesulfobacterium geofontis</name>
    <dbReference type="NCBI Taxonomy" id="1295609"/>
    <lineage>
        <taxon>Bacteria</taxon>
        <taxon>Pseudomonadati</taxon>
        <taxon>Thermodesulfobacteriota</taxon>
        <taxon>Thermodesulfobacteria</taxon>
        <taxon>Thermodesulfobacteriales</taxon>
        <taxon>Thermodesulfobacteriaceae</taxon>
        <taxon>Thermodesulfobacterium</taxon>
    </lineage>
</organism>
<reference evidence="8" key="1">
    <citation type="journal article" date="2020" name="mSystems">
        <title>Genome- and Community-Level Interaction Insights into Carbon Utilization and Element Cycling Functions of Hydrothermarchaeota in Hydrothermal Sediment.</title>
        <authorList>
            <person name="Zhou Z."/>
            <person name="Liu Y."/>
            <person name="Xu W."/>
            <person name="Pan J."/>
            <person name="Luo Z.H."/>
            <person name="Li M."/>
        </authorList>
    </citation>
    <scope>NUCLEOTIDE SEQUENCE [LARGE SCALE GENOMIC DNA]</scope>
    <source>
        <strain evidence="8">SpSt-6</strain>
    </source>
</reference>
<comment type="subunit">
    <text evidence="1">Homotetramer.</text>
</comment>
<dbReference type="FunFam" id="3.40.50.720:FF:000001">
    <property type="entry name" value="Glyceraldehyde-3-phosphate dehydrogenase"/>
    <property type="match status" value="1"/>
</dbReference>
<comment type="caution">
    <text evidence="8">The sequence shown here is derived from an EMBL/GenBank/DDBJ whole genome shotgun (WGS) entry which is preliminary data.</text>
</comment>
<dbReference type="AlphaFoldDB" id="A0A7C4NV76"/>
<name>A0A7C4NV76_9BACT</name>
<dbReference type="Gene3D" id="3.30.360.10">
    <property type="entry name" value="Dihydrodipicolinate Reductase, domain 2"/>
    <property type="match status" value="1"/>
</dbReference>
<dbReference type="GO" id="GO:0051287">
    <property type="term" value="F:NAD binding"/>
    <property type="evidence" value="ECO:0007669"/>
    <property type="project" value="InterPro"/>
</dbReference>
<accession>A0A7C4NV76</accession>
<feature type="site" description="Activates thiol group during catalysis" evidence="5">
    <location>
        <position position="181"/>
    </location>
</feature>
<evidence type="ECO:0000256" key="4">
    <source>
        <dbReference type="PIRSR" id="PIRSR000149-3"/>
    </source>
</evidence>
<sequence>MLRIGINGFGRIGRTILRAKLKYPDFKNFDIVAINDLSSPEMLVYLFKYDSVFGKLTYHVEVKKEYIKIGDKRIRIFQEPDPERIPWDEEKIDYVIEATGKFTDGSLARKHFLRGVKRVIITAPAINEDITIVMGVNEEKYDPLKHYIISTSSCISNAATPLLNLLMKYYEIEKCYLSSIHAYTNTQRLLDMVHPKDFRRARSAPLNIVPVNIDFETIIKVLPILRGKIEGVCIRVPVPDVSLNDFVILIKGETTPAEINKLFKENQNKYLAYTEEPIVSSDIIGETYSTIVDGLNTKVVGKNLIKLLAWYDNEWGYSVRVLDLINYISEKEV</sequence>
<feature type="active site" description="Nucleophile" evidence="3">
    <location>
        <position position="154"/>
    </location>
</feature>
<dbReference type="InterPro" id="IPR020828">
    <property type="entry name" value="GlycerAld_3-P_DH_NAD(P)-bd"/>
</dbReference>
<dbReference type="EMBL" id="DSZN01000109">
    <property type="protein sequence ID" value="HGQ86103.1"/>
    <property type="molecule type" value="Genomic_DNA"/>
</dbReference>
<dbReference type="PRINTS" id="PR00078">
    <property type="entry name" value="G3PDHDRGNASE"/>
</dbReference>